<dbReference type="FunCoup" id="F0ZHB0">
    <property type="interactions" value="743"/>
</dbReference>
<dbReference type="eggNOG" id="ENOG502RBSH">
    <property type="taxonomic scope" value="Eukaryota"/>
</dbReference>
<dbReference type="RefSeq" id="XP_003286804.1">
    <property type="nucleotide sequence ID" value="XM_003286756.1"/>
</dbReference>
<dbReference type="PANTHER" id="PTHR34817:SF3">
    <property type="match status" value="1"/>
</dbReference>
<dbReference type="STRING" id="5786.F0ZHB0"/>
<evidence type="ECO:0000313" key="1">
    <source>
        <dbReference type="EMBL" id="EGC36636.1"/>
    </source>
</evidence>
<name>F0ZHB0_DICPU</name>
<dbReference type="PANTHER" id="PTHR34817">
    <property type="entry name" value="NUCLEOTIDYLTRANSFERASE"/>
    <property type="match status" value="1"/>
</dbReference>
<dbReference type="Proteomes" id="UP000001064">
    <property type="component" value="Unassembled WGS sequence"/>
</dbReference>
<accession>F0ZHB0</accession>
<organism evidence="1 2">
    <name type="scientific">Dictyostelium purpureum</name>
    <name type="common">Slime mold</name>
    <dbReference type="NCBI Taxonomy" id="5786"/>
    <lineage>
        <taxon>Eukaryota</taxon>
        <taxon>Amoebozoa</taxon>
        <taxon>Evosea</taxon>
        <taxon>Eumycetozoa</taxon>
        <taxon>Dictyostelia</taxon>
        <taxon>Dictyosteliales</taxon>
        <taxon>Dictyosteliaceae</taxon>
        <taxon>Dictyostelium</taxon>
    </lineage>
</organism>
<dbReference type="EMBL" id="GL871020">
    <property type="protein sequence ID" value="EGC36636.1"/>
    <property type="molecule type" value="Genomic_DNA"/>
</dbReference>
<dbReference type="OMA" id="KHINDEI"/>
<keyword evidence="2" id="KW-1185">Reference proteome</keyword>
<dbReference type="InParanoid" id="F0ZHB0"/>
<dbReference type="VEuPathDB" id="AmoebaDB:DICPUDRAFT_94265"/>
<dbReference type="GeneID" id="10500255"/>
<proteinExistence type="predicted"/>
<gene>
    <name evidence="1" type="ORF">DICPUDRAFT_94265</name>
</gene>
<dbReference type="Pfam" id="PF10127">
    <property type="entry name" value="RlaP"/>
    <property type="match status" value="1"/>
</dbReference>
<sequence>MNNNSNNSNNINNINNIHQSIDLSSPILSKITADINNNNNNNTHNFNNNNNNNKNNYLLRPLGENNNEYKILEDPSNCNGLFQLFKETVKYYHCYNNKSNQLVFFSLIGSQSFNLNIESSDQDFFGVYKADIDDILSFQSYYYNRIPIQTFRNNNKNNTLNKDKDKDNIINPTESIIHLKPDITIHEIRYYFKLLLLGNPKIIEPLFIDKYCIKTDEWLEIIKNRKEFINLTSLEHFYSTIKVLYFGIKHINDEINKSQDQQQKTLNDRKSIFKKSYHLIRLLYEMDDIIAGNNLTIWLPSDSDRRKLLYTIRAGEEIDEQSCFELVDKRFKQFEKDYNKLKEDIERGTNKSFIKEPIKGLDVLNQILVKYRRRDIEVCRPFPQFSFNNVNTNADSTIYSTAMDVMNKNKIKGTLLYFGPSGSSLHNLQDDSNANNIQDWVGIYAAPTDEIVSLFPPPLKHDCSGYILQSDEHIGLNLAPAPNRQNQQFKKDTFSKGITLYEIKYALQLIVNGSYRLLECIFASSHEIQAKHPLQDKFYISDAWKELIEDNTTSIFGKNDLAKYSNSNLLQQLWGLSKSCNSNCSKFKKMKSQLATNQLNQLIDTSYSRNLFFSFHLLLECKRILNEELPMIYIDKDSENHQFLMKLKNNQVTIDEIEPLINENNKQLDEIKKKLDLLKLSQRTDILEFQTIQSFNNWYNKVRKSL</sequence>
<dbReference type="KEGG" id="dpp:DICPUDRAFT_94265"/>
<dbReference type="AlphaFoldDB" id="F0ZHB0"/>
<dbReference type="InterPro" id="IPR018775">
    <property type="entry name" value="RlaP"/>
</dbReference>
<evidence type="ECO:0000313" key="2">
    <source>
        <dbReference type="Proteomes" id="UP000001064"/>
    </source>
</evidence>
<reference evidence="2" key="1">
    <citation type="journal article" date="2011" name="Genome Biol.">
        <title>Comparative genomics of the social amoebae Dictyostelium discoideum and Dictyostelium purpureum.</title>
        <authorList>
            <consortium name="US DOE Joint Genome Institute (JGI-PGF)"/>
            <person name="Sucgang R."/>
            <person name="Kuo A."/>
            <person name="Tian X."/>
            <person name="Salerno W."/>
            <person name="Parikh A."/>
            <person name="Feasley C.L."/>
            <person name="Dalin E."/>
            <person name="Tu H."/>
            <person name="Huang E."/>
            <person name="Barry K."/>
            <person name="Lindquist E."/>
            <person name="Shapiro H."/>
            <person name="Bruce D."/>
            <person name="Schmutz J."/>
            <person name="Salamov A."/>
            <person name="Fey P."/>
            <person name="Gaudet P."/>
            <person name="Anjard C."/>
            <person name="Babu M.M."/>
            <person name="Basu S."/>
            <person name="Bushmanova Y."/>
            <person name="van der Wel H."/>
            <person name="Katoh-Kurasawa M."/>
            <person name="Dinh C."/>
            <person name="Coutinho P.M."/>
            <person name="Saito T."/>
            <person name="Elias M."/>
            <person name="Schaap P."/>
            <person name="Kay R.R."/>
            <person name="Henrissat B."/>
            <person name="Eichinger L."/>
            <person name="Rivero F."/>
            <person name="Putnam N.H."/>
            <person name="West C.M."/>
            <person name="Loomis W.F."/>
            <person name="Chisholm R.L."/>
            <person name="Shaulsky G."/>
            <person name="Strassmann J.E."/>
            <person name="Queller D.C."/>
            <person name="Kuspa A."/>
            <person name="Grigoriev I.V."/>
        </authorList>
    </citation>
    <scope>NUCLEOTIDE SEQUENCE [LARGE SCALE GENOMIC DNA]</scope>
    <source>
        <strain evidence="2">QSDP1</strain>
    </source>
</reference>
<dbReference type="OrthoDB" id="6103986at2759"/>
<protein>
    <submittedName>
        <fullName evidence="1">Uncharacterized protein</fullName>
    </submittedName>
</protein>